<reference evidence="1" key="1">
    <citation type="submission" date="2015-12" db="EMBL/GenBank/DDBJ databases">
        <title>Update maize B73 reference genome by single molecule sequencing technologies.</title>
        <authorList>
            <consortium name="Maize Genome Sequencing Project"/>
            <person name="Ware D."/>
        </authorList>
    </citation>
    <scope>NUCLEOTIDE SEQUENCE [LARGE SCALE GENOMIC DNA]</scope>
    <source>
        <tissue evidence="1">Seedling</tissue>
    </source>
</reference>
<sequence length="126" mass="13968">MSRPAARAMHSLQGRQMRVRAAATVTAAVAAMEVVVPVVVRGRRMRPPVSFLLSRAGTPYARASFFHPLSSSSEHSAEPLIDGIFCLWHSSATITIWWWKKFLKGVVSLTCEYLKLISVLLIVVCE</sequence>
<dbReference type="AlphaFoldDB" id="A0A1D6MZR0"/>
<evidence type="ECO:0000313" key="1">
    <source>
        <dbReference type="EMBL" id="ONM34080.1"/>
    </source>
</evidence>
<accession>A0A1D6MZR0</accession>
<protein>
    <submittedName>
        <fullName evidence="1">Protein FAR1-RELATED SEQUENCE 5</fullName>
    </submittedName>
</protein>
<proteinExistence type="predicted"/>
<organism evidence="1">
    <name type="scientific">Zea mays</name>
    <name type="common">Maize</name>
    <dbReference type="NCBI Taxonomy" id="4577"/>
    <lineage>
        <taxon>Eukaryota</taxon>
        <taxon>Viridiplantae</taxon>
        <taxon>Streptophyta</taxon>
        <taxon>Embryophyta</taxon>
        <taxon>Tracheophyta</taxon>
        <taxon>Spermatophyta</taxon>
        <taxon>Magnoliopsida</taxon>
        <taxon>Liliopsida</taxon>
        <taxon>Poales</taxon>
        <taxon>Poaceae</taxon>
        <taxon>PACMAD clade</taxon>
        <taxon>Panicoideae</taxon>
        <taxon>Andropogonodae</taxon>
        <taxon>Andropogoneae</taxon>
        <taxon>Tripsacinae</taxon>
        <taxon>Zea</taxon>
    </lineage>
</organism>
<name>A0A1D6MZR0_MAIZE</name>
<dbReference type="EMBL" id="CM007649">
    <property type="protein sequence ID" value="ONM34080.1"/>
    <property type="molecule type" value="Genomic_DNA"/>
</dbReference>
<gene>
    <name evidence="1" type="ORF">ZEAMMB73_Zm00001d041923</name>
</gene>